<evidence type="ECO:0000259" key="4">
    <source>
        <dbReference type="Pfam" id="PF00171"/>
    </source>
</evidence>
<dbReference type="Proteomes" id="UP001058271">
    <property type="component" value="Chromosome"/>
</dbReference>
<dbReference type="InterPro" id="IPR029510">
    <property type="entry name" value="Ald_DH_CS_GLU"/>
</dbReference>
<dbReference type="CDD" id="cd07103">
    <property type="entry name" value="ALDH_F5_SSADH_GabD"/>
    <property type="match status" value="1"/>
</dbReference>
<dbReference type="Pfam" id="PF00171">
    <property type="entry name" value="Aldedh"/>
    <property type="match status" value="1"/>
</dbReference>
<dbReference type="InterPro" id="IPR016160">
    <property type="entry name" value="Ald_DH_CS_CYS"/>
</dbReference>
<feature type="active site" evidence="2">
    <location>
        <position position="256"/>
    </location>
</feature>
<dbReference type="EMBL" id="CP073721">
    <property type="protein sequence ID" value="UWZ39230.1"/>
    <property type="molecule type" value="Genomic_DNA"/>
</dbReference>
<dbReference type="PROSITE" id="PS00070">
    <property type="entry name" value="ALDEHYDE_DEHYDR_CYS"/>
    <property type="match status" value="1"/>
</dbReference>
<dbReference type="InterPro" id="IPR050740">
    <property type="entry name" value="Aldehyde_DH_Superfamily"/>
</dbReference>
<comment type="similarity">
    <text evidence="3">Belongs to the aldehyde dehydrogenase family.</text>
</comment>
<accession>A0ABY5ZAW6</accession>
<name>A0ABY5ZAW6_9ACTN</name>
<dbReference type="InterPro" id="IPR016161">
    <property type="entry name" value="Ald_DH/histidinol_DH"/>
</dbReference>
<dbReference type="InterPro" id="IPR015590">
    <property type="entry name" value="Aldehyde_DH_dom"/>
</dbReference>
<keyword evidence="1 3" id="KW-0560">Oxidoreductase</keyword>
<keyword evidence="6" id="KW-1185">Reference proteome</keyword>
<dbReference type="Gene3D" id="3.40.605.10">
    <property type="entry name" value="Aldehyde Dehydrogenase, Chain A, domain 1"/>
    <property type="match status" value="1"/>
</dbReference>
<sequence>MTVRELAKLPTGLFVDGGWRPSIGEQVLPVEDPSTGRELVSVASATPTDALHAVDAAERAAGAWAACAPRERSEILRRAFDLMLERSAELAVVISGESGKALAESRAEVRYAAEFLRWYAEEAVRVLGEVGTAPSGTNRMLVTRHPVGIAVFVTPWNFPAAMVTRKLAPALAAGCTSVLKPAPETPLTALVLADLLAEAGVPAGVVNVLPTADAAGVVETLLADRRVRALSFTGSTAVGRLLLAKAARNVLRCSMELGGNAPFIVLEDADLSLAVDNALIAKLRNGGQSCTAANRFLVHERVADEFARRLADRMSGTVMGSGTDPGVELGPLISAAARAKVAELVEDALARGARCLTGGRTPDGAGYFYPPTVLVDVPPDARIVREEVFGPVAPIVRFKTADEAVRVANDTDFGLVSYLHTRDLGRALAVTEQLEAGMVGVNRGMVSDPAAPFGGWKHSGLGREGGRDGILEYLETKYTAIEW</sequence>
<evidence type="ECO:0000313" key="6">
    <source>
        <dbReference type="Proteomes" id="UP001058271"/>
    </source>
</evidence>
<gene>
    <name evidence="5" type="ORF">Drose_13925</name>
</gene>
<protein>
    <submittedName>
        <fullName evidence="5">NAD-dependent succinate-semialdehyde dehydrogenase</fullName>
    </submittedName>
</protein>
<evidence type="ECO:0000256" key="2">
    <source>
        <dbReference type="PROSITE-ProRule" id="PRU10007"/>
    </source>
</evidence>
<proteinExistence type="inferred from homology"/>
<dbReference type="PROSITE" id="PS00687">
    <property type="entry name" value="ALDEHYDE_DEHYDR_GLU"/>
    <property type="match status" value="1"/>
</dbReference>
<evidence type="ECO:0000313" key="5">
    <source>
        <dbReference type="EMBL" id="UWZ39230.1"/>
    </source>
</evidence>
<dbReference type="InterPro" id="IPR016163">
    <property type="entry name" value="Ald_DH_C"/>
</dbReference>
<evidence type="ECO:0000256" key="3">
    <source>
        <dbReference type="RuleBase" id="RU003345"/>
    </source>
</evidence>
<feature type="domain" description="Aldehyde dehydrogenase" evidence="4">
    <location>
        <begin position="19"/>
        <end position="478"/>
    </location>
</feature>
<organism evidence="5 6">
    <name type="scientific">Dactylosporangium roseum</name>
    <dbReference type="NCBI Taxonomy" id="47989"/>
    <lineage>
        <taxon>Bacteria</taxon>
        <taxon>Bacillati</taxon>
        <taxon>Actinomycetota</taxon>
        <taxon>Actinomycetes</taxon>
        <taxon>Micromonosporales</taxon>
        <taxon>Micromonosporaceae</taxon>
        <taxon>Dactylosporangium</taxon>
    </lineage>
</organism>
<dbReference type="InterPro" id="IPR016162">
    <property type="entry name" value="Ald_DH_N"/>
</dbReference>
<dbReference type="RefSeq" id="WP_260728630.1">
    <property type="nucleotide sequence ID" value="NZ_BAAABS010000015.1"/>
</dbReference>
<dbReference type="Gene3D" id="3.40.309.10">
    <property type="entry name" value="Aldehyde Dehydrogenase, Chain A, domain 2"/>
    <property type="match status" value="1"/>
</dbReference>
<dbReference type="PANTHER" id="PTHR43353:SF5">
    <property type="entry name" value="SUCCINATE-SEMIALDEHYDE DEHYDROGENASE, MITOCHONDRIAL"/>
    <property type="match status" value="1"/>
</dbReference>
<dbReference type="SUPFAM" id="SSF53720">
    <property type="entry name" value="ALDH-like"/>
    <property type="match status" value="1"/>
</dbReference>
<evidence type="ECO:0000256" key="1">
    <source>
        <dbReference type="ARBA" id="ARBA00023002"/>
    </source>
</evidence>
<dbReference type="PANTHER" id="PTHR43353">
    <property type="entry name" value="SUCCINATE-SEMIALDEHYDE DEHYDROGENASE, MITOCHONDRIAL"/>
    <property type="match status" value="1"/>
</dbReference>
<reference evidence="5" key="1">
    <citation type="submission" date="2021-04" db="EMBL/GenBank/DDBJ databases">
        <title>Biosynthetic gene clusters of Dactylosporangioum roseum.</title>
        <authorList>
            <person name="Hartkoorn R.C."/>
            <person name="Beaudoing E."/>
            <person name="Hot D."/>
            <person name="Moureu S."/>
        </authorList>
    </citation>
    <scope>NUCLEOTIDE SEQUENCE</scope>
    <source>
        <strain evidence="5">NRRL B-16295</strain>
    </source>
</reference>